<dbReference type="Pfam" id="PF01352">
    <property type="entry name" value="KRAB"/>
    <property type="match status" value="1"/>
</dbReference>
<evidence type="ECO:0000256" key="7">
    <source>
        <dbReference type="ARBA" id="ARBA00023242"/>
    </source>
</evidence>
<keyword evidence="5" id="KW-0805">Transcription regulation</keyword>
<evidence type="ECO:0000259" key="11">
    <source>
        <dbReference type="PROSITE" id="PS50804"/>
    </source>
</evidence>
<feature type="domain" description="SCAN box" evidence="11">
    <location>
        <begin position="29"/>
        <end position="106"/>
    </location>
</feature>
<dbReference type="SMART" id="SM00431">
    <property type="entry name" value="SCAN"/>
    <property type="match status" value="1"/>
</dbReference>
<evidence type="ECO:0000256" key="9">
    <source>
        <dbReference type="SAM" id="MobiDB-lite"/>
    </source>
</evidence>
<dbReference type="Gene3D" id="1.10.4020.10">
    <property type="entry name" value="DNA breaking-rejoining enzymes"/>
    <property type="match status" value="1"/>
</dbReference>
<reference evidence="13" key="1">
    <citation type="submission" date="2025-05" db="UniProtKB">
        <authorList>
            <consortium name="RefSeq"/>
        </authorList>
    </citation>
    <scope>NUCLEOTIDE SEQUENCE [LARGE SCALE GENOMIC DNA]</scope>
</reference>
<dbReference type="SUPFAM" id="SSF57667">
    <property type="entry name" value="beta-beta-alpha zinc fingers"/>
    <property type="match status" value="4"/>
</dbReference>
<dbReference type="Proteomes" id="UP001652642">
    <property type="component" value="Chromosome 2"/>
</dbReference>
<dbReference type="InterPro" id="IPR001909">
    <property type="entry name" value="KRAB"/>
</dbReference>
<feature type="domain" description="C2H2-type" evidence="10">
    <location>
        <begin position="299"/>
        <end position="326"/>
    </location>
</feature>
<evidence type="ECO:0000313" key="13">
    <source>
        <dbReference type="Proteomes" id="UP001652642"/>
    </source>
</evidence>
<dbReference type="PROSITE" id="PS50157">
    <property type="entry name" value="ZINC_FINGER_C2H2_2"/>
    <property type="match status" value="7"/>
</dbReference>
<feature type="domain" description="C2H2-type" evidence="10">
    <location>
        <begin position="383"/>
        <end position="410"/>
    </location>
</feature>
<feature type="domain" description="KRAB" evidence="12">
    <location>
        <begin position="186"/>
        <end position="263"/>
    </location>
</feature>
<dbReference type="PROSITE" id="PS50805">
    <property type="entry name" value="KRAB"/>
    <property type="match status" value="1"/>
</dbReference>
<evidence type="ECO:0000256" key="2">
    <source>
        <dbReference type="ARBA" id="ARBA00022737"/>
    </source>
</evidence>
<dbReference type="RefSeq" id="XP_072844288.1">
    <property type="nucleotide sequence ID" value="XM_072988187.1"/>
</dbReference>
<feature type="domain" description="C2H2-type" evidence="10">
    <location>
        <begin position="266"/>
        <end position="293"/>
    </location>
</feature>
<dbReference type="PROSITE" id="PS00028">
    <property type="entry name" value="ZINC_FINGER_C2H2_1"/>
    <property type="match status" value="5"/>
</dbReference>
<dbReference type="GeneID" id="140703959"/>
<evidence type="ECO:0000256" key="4">
    <source>
        <dbReference type="ARBA" id="ARBA00022833"/>
    </source>
</evidence>
<feature type="domain" description="C2H2-type" evidence="10">
    <location>
        <begin position="355"/>
        <end position="382"/>
    </location>
</feature>
<proteinExistence type="predicted"/>
<organism evidence="13 14">
    <name type="scientific">Pogona vitticeps</name>
    <name type="common">central bearded dragon</name>
    <dbReference type="NCBI Taxonomy" id="103695"/>
    <lineage>
        <taxon>Eukaryota</taxon>
        <taxon>Metazoa</taxon>
        <taxon>Chordata</taxon>
        <taxon>Craniata</taxon>
        <taxon>Vertebrata</taxon>
        <taxon>Euteleostomi</taxon>
        <taxon>Lepidosauria</taxon>
        <taxon>Squamata</taxon>
        <taxon>Bifurcata</taxon>
        <taxon>Unidentata</taxon>
        <taxon>Episquamata</taxon>
        <taxon>Toxicofera</taxon>
        <taxon>Iguania</taxon>
        <taxon>Acrodonta</taxon>
        <taxon>Agamidae</taxon>
        <taxon>Amphibolurinae</taxon>
        <taxon>Pogona</taxon>
    </lineage>
</organism>
<protein>
    <submittedName>
        <fullName evidence="14">Uncharacterized protein</fullName>
    </submittedName>
</protein>
<dbReference type="PROSITE" id="PS50804">
    <property type="entry name" value="SCAN_BOX"/>
    <property type="match status" value="1"/>
</dbReference>
<evidence type="ECO:0000256" key="8">
    <source>
        <dbReference type="PROSITE-ProRule" id="PRU00042"/>
    </source>
</evidence>
<evidence type="ECO:0000256" key="6">
    <source>
        <dbReference type="ARBA" id="ARBA00023163"/>
    </source>
</evidence>
<dbReference type="CDD" id="cd07936">
    <property type="entry name" value="SCAN"/>
    <property type="match status" value="1"/>
</dbReference>
<sequence>MAESSARFWERSLRKILEEDVVSSDTQLQSFRRFSYEEAEGPREACSRLHGLCRQWLKPERHTKAQILDLVILEQFLAILPPEMSSWVRECGAETSSQAVALAEGFLLSQAEEEQEGKNLPVDIQPDFSVTEKAAQPESRQDLLPRGNTPGGEGGASLQGAGMMPVAKTPPSSLPSDGEEPHQASVTFEEVAVCFTQEEWALLNPDQRALQREVMEENSRMVTSLENLKKRAICAKSSKCFGQKMDLVRHWQTHTNVKRITGGKPYKCILCGKHFAQKMTLILHKRTHIAKKSVREKPHKCQECEKCLPQKTDLKKHETRHSGEKPYQSEECGKGFTWNPNVMKHQRVHTREKPYKCLKCSKHFSCSTTLLSHQRVHRGEKRYKCQECGKCFSQNWILLVHQRVHTEEKPYKYKECDKCFPQKTELVKHKTQHTGEKPYQCQECGKDFIQNSHLVNHQRVHTDIVKHRRVHTGEKL</sequence>
<evidence type="ECO:0000259" key="12">
    <source>
        <dbReference type="PROSITE" id="PS50805"/>
    </source>
</evidence>
<feature type="domain" description="C2H2-type" evidence="10">
    <location>
        <begin position="327"/>
        <end position="354"/>
    </location>
</feature>
<dbReference type="InterPro" id="IPR038269">
    <property type="entry name" value="SCAN_sf"/>
</dbReference>
<dbReference type="InterPro" id="IPR036051">
    <property type="entry name" value="KRAB_dom_sf"/>
</dbReference>
<dbReference type="InterPro" id="IPR013087">
    <property type="entry name" value="Znf_C2H2_type"/>
</dbReference>
<dbReference type="Gene3D" id="6.10.140.140">
    <property type="match status" value="1"/>
</dbReference>
<keyword evidence="7" id="KW-0539">Nucleus</keyword>
<feature type="region of interest" description="Disordered" evidence="9">
    <location>
        <begin position="132"/>
        <end position="181"/>
    </location>
</feature>
<keyword evidence="1" id="KW-0479">Metal-binding</keyword>
<feature type="domain" description="C2H2-type" evidence="10">
    <location>
        <begin position="439"/>
        <end position="476"/>
    </location>
</feature>
<keyword evidence="3 8" id="KW-0863">Zinc-finger</keyword>
<dbReference type="InterPro" id="IPR036236">
    <property type="entry name" value="Znf_C2H2_sf"/>
</dbReference>
<keyword evidence="4" id="KW-0862">Zinc</keyword>
<dbReference type="InterPro" id="IPR003309">
    <property type="entry name" value="SCAN_dom"/>
</dbReference>
<feature type="domain" description="C2H2-type" evidence="10">
    <location>
        <begin position="411"/>
        <end position="438"/>
    </location>
</feature>
<dbReference type="SMART" id="SM00355">
    <property type="entry name" value="ZnF_C2H2"/>
    <property type="match status" value="8"/>
</dbReference>
<dbReference type="Pfam" id="PF02023">
    <property type="entry name" value="SCAN"/>
    <property type="match status" value="1"/>
</dbReference>
<dbReference type="SUPFAM" id="SSF47353">
    <property type="entry name" value="Retrovirus capsid dimerization domain-like"/>
    <property type="match status" value="1"/>
</dbReference>
<keyword evidence="2" id="KW-0677">Repeat</keyword>
<keyword evidence="6" id="KW-0804">Transcription</keyword>
<dbReference type="Pfam" id="PF00096">
    <property type="entry name" value="zf-C2H2"/>
    <property type="match status" value="3"/>
</dbReference>
<evidence type="ECO:0000313" key="14">
    <source>
        <dbReference type="RefSeq" id="XP_072844288.1"/>
    </source>
</evidence>
<dbReference type="SUPFAM" id="SSF109640">
    <property type="entry name" value="KRAB domain (Kruppel-associated box)"/>
    <property type="match status" value="1"/>
</dbReference>
<keyword evidence="13" id="KW-1185">Reference proteome</keyword>
<accession>A0ABM5FFV8</accession>
<evidence type="ECO:0000256" key="3">
    <source>
        <dbReference type="ARBA" id="ARBA00022771"/>
    </source>
</evidence>
<dbReference type="PANTHER" id="PTHR24381:SF436">
    <property type="entry name" value="ZINC FINGER PROTEIN 768"/>
    <property type="match status" value="1"/>
</dbReference>
<gene>
    <name evidence="14" type="primary">LOC140703959</name>
</gene>
<dbReference type="PANTHER" id="PTHR24381">
    <property type="entry name" value="ZINC FINGER PROTEIN"/>
    <property type="match status" value="1"/>
</dbReference>
<name>A0ABM5FFV8_9SAUR</name>
<evidence type="ECO:0000256" key="5">
    <source>
        <dbReference type="ARBA" id="ARBA00023015"/>
    </source>
</evidence>
<dbReference type="CDD" id="cd07765">
    <property type="entry name" value="KRAB_A-box"/>
    <property type="match status" value="1"/>
</dbReference>
<evidence type="ECO:0000259" key="10">
    <source>
        <dbReference type="PROSITE" id="PS50157"/>
    </source>
</evidence>
<reference evidence="14" key="2">
    <citation type="submission" date="2025-08" db="UniProtKB">
        <authorList>
            <consortium name="RefSeq"/>
        </authorList>
    </citation>
    <scope>IDENTIFICATION</scope>
</reference>
<evidence type="ECO:0000256" key="1">
    <source>
        <dbReference type="ARBA" id="ARBA00022723"/>
    </source>
</evidence>
<dbReference type="SMART" id="SM00349">
    <property type="entry name" value="KRAB"/>
    <property type="match status" value="1"/>
</dbReference>
<dbReference type="Gene3D" id="3.30.160.60">
    <property type="entry name" value="Classic Zinc Finger"/>
    <property type="match status" value="7"/>
</dbReference>